<evidence type="ECO:0000256" key="1">
    <source>
        <dbReference type="SAM" id="Phobius"/>
    </source>
</evidence>
<gene>
    <name evidence="2" type="ORF">VP01_3568g1</name>
</gene>
<keyword evidence="1" id="KW-1133">Transmembrane helix</keyword>
<feature type="transmembrane region" description="Helical" evidence="1">
    <location>
        <begin position="310"/>
        <end position="333"/>
    </location>
</feature>
<reference evidence="2 3" key="1">
    <citation type="submission" date="2015-08" db="EMBL/GenBank/DDBJ databases">
        <title>Next Generation Sequencing and Analysis of the Genome of Puccinia sorghi L Schw, the Causal Agent of Maize Common Rust.</title>
        <authorList>
            <person name="Rochi L."/>
            <person name="Burguener G."/>
            <person name="Darino M."/>
            <person name="Turjanski A."/>
            <person name="Kreff E."/>
            <person name="Dieguez M.J."/>
            <person name="Sacco F."/>
        </authorList>
    </citation>
    <scope>NUCLEOTIDE SEQUENCE [LARGE SCALE GENOMIC DNA]</scope>
    <source>
        <strain evidence="2 3">RO10H11247</strain>
    </source>
</reference>
<name>A0A0L6UW55_9BASI</name>
<dbReference type="AlphaFoldDB" id="A0A0L6UW55"/>
<protein>
    <submittedName>
        <fullName evidence="2">Uncharacterized protein</fullName>
    </submittedName>
</protein>
<feature type="transmembrane region" description="Helical" evidence="1">
    <location>
        <begin position="111"/>
        <end position="133"/>
    </location>
</feature>
<evidence type="ECO:0000313" key="2">
    <source>
        <dbReference type="EMBL" id="KNZ52457.1"/>
    </source>
</evidence>
<dbReference type="Proteomes" id="UP000037035">
    <property type="component" value="Unassembled WGS sequence"/>
</dbReference>
<keyword evidence="1" id="KW-0812">Transmembrane</keyword>
<dbReference type="VEuPathDB" id="FungiDB:VP01_3568g1"/>
<keyword evidence="3" id="KW-1185">Reference proteome</keyword>
<comment type="caution">
    <text evidence="2">The sequence shown here is derived from an EMBL/GenBank/DDBJ whole genome shotgun (WGS) entry which is preliminary data.</text>
</comment>
<keyword evidence="1" id="KW-0472">Membrane</keyword>
<feature type="transmembrane region" description="Helical" evidence="1">
    <location>
        <begin position="508"/>
        <end position="527"/>
    </location>
</feature>
<organism evidence="2 3">
    <name type="scientific">Puccinia sorghi</name>
    <dbReference type="NCBI Taxonomy" id="27349"/>
    <lineage>
        <taxon>Eukaryota</taxon>
        <taxon>Fungi</taxon>
        <taxon>Dikarya</taxon>
        <taxon>Basidiomycota</taxon>
        <taxon>Pucciniomycotina</taxon>
        <taxon>Pucciniomycetes</taxon>
        <taxon>Pucciniales</taxon>
        <taxon>Pucciniaceae</taxon>
        <taxon>Puccinia</taxon>
    </lineage>
</organism>
<feature type="transmembrane region" description="Helical" evidence="1">
    <location>
        <begin position="533"/>
        <end position="560"/>
    </location>
</feature>
<feature type="transmembrane region" description="Helical" evidence="1">
    <location>
        <begin position="23"/>
        <end position="48"/>
    </location>
</feature>
<evidence type="ECO:0000313" key="3">
    <source>
        <dbReference type="Proteomes" id="UP000037035"/>
    </source>
</evidence>
<feature type="transmembrane region" description="Helical" evidence="1">
    <location>
        <begin position="217"/>
        <end position="236"/>
    </location>
</feature>
<proteinExistence type="predicted"/>
<feature type="transmembrane region" description="Helical" evidence="1">
    <location>
        <begin position="79"/>
        <end position="99"/>
    </location>
</feature>
<accession>A0A0L6UW55</accession>
<dbReference type="EMBL" id="LAVV01008577">
    <property type="protein sequence ID" value="KNZ52457.1"/>
    <property type="molecule type" value="Genomic_DNA"/>
</dbReference>
<sequence length="573" mass="65444">MNEESDKNYMILFTVEAFWTVSLFLRLTTCHMVSCSLLVRLNVFFFLIKMTQKKGNQDLFARIYHFLHKSLKLGDSSRLLCAAFLPIPKFGLYCFFASLLLQVHEPFHEGIFFFTCIVVSSIKITKGLFVPLYNSQVNSPGFLMMKFINAGKVKSQHKIICSMSPKSFLHRIEYNPIFDLGILPAKISTVIYGDASVRIPTSNRPKVCPPNLKKTQIFILPYFFVSHCIYFPFLIVTNQTAFNSENIHLSYFKTYLIQKSTLTDQLGTHMCNYPIQKSNLTSKLETHTNSNIIGIRHSVLPFPLAQTSKFLLQKLLLCSSHFWLAALIVMIYLKDKGHPKPQPHLFQKKLSGDISPQPISGFYCISSAYPDTKYRKTVSFNKDFPLVIMPSFPKGISTDFPKSLHFSRAIYFWPSFDFSTVICHLGKYQILADTNKHLDQVPKLRGQIKIIQILLHVVVVDTKGNPDFWFKLGELNELWGASLVRRGQVLWVKGNLTRKHDTGIHSKLILCLTTKWPITISIAFFFSSKLLKIFPATLTVSVAFLELTEFQGIWVATLLLNLRPSGCSLKTLC</sequence>